<dbReference type="Proteomes" id="UP001472677">
    <property type="component" value="Unassembled WGS sequence"/>
</dbReference>
<feature type="coiled-coil region" evidence="1">
    <location>
        <begin position="358"/>
        <end position="403"/>
    </location>
</feature>
<comment type="caution">
    <text evidence="3">The sequence shown here is derived from an EMBL/GenBank/DDBJ whole genome shotgun (WGS) entry which is preliminary data.</text>
</comment>
<name>A0ABR2BD75_9ROSI</name>
<reference evidence="3 4" key="1">
    <citation type="journal article" date="2024" name="G3 (Bethesda)">
        <title>Genome assembly of Hibiscus sabdariffa L. provides insights into metabolisms of medicinal natural products.</title>
        <authorList>
            <person name="Kim T."/>
        </authorList>
    </citation>
    <scope>NUCLEOTIDE SEQUENCE [LARGE SCALE GENOMIC DNA]</scope>
    <source>
        <strain evidence="3">TK-2024</strain>
        <tissue evidence="3">Old leaves</tissue>
    </source>
</reference>
<accession>A0ABR2BD75</accession>
<gene>
    <name evidence="3" type="ORF">V6N12_073832</name>
</gene>
<dbReference type="EMBL" id="JBBPBM010000131">
    <property type="protein sequence ID" value="KAK8505068.1"/>
    <property type="molecule type" value="Genomic_DNA"/>
</dbReference>
<dbReference type="PANTHER" id="PTHR37261:SF1">
    <property type="entry name" value="40S RIBOSOMAL PROTEIN S27"/>
    <property type="match status" value="1"/>
</dbReference>
<evidence type="ECO:0000256" key="1">
    <source>
        <dbReference type="SAM" id="Coils"/>
    </source>
</evidence>
<dbReference type="PANTHER" id="PTHR37261">
    <property type="entry name" value="40S RIBOSOMAL PROTEIN S27"/>
    <property type="match status" value="1"/>
</dbReference>
<keyword evidence="4" id="KW-1185">Reference proteome</keyword>
<evidence type="ECO:0000256" key="2">
    <source>
        <dbReference type="SAM" id="MobiDB-lite"/>
    </source>
</evidence>
<sequence>MDAVRDYDASWESSTNWSIAFGSLHNSVIFESTLASIAGCDQHEPAVDDLNAVDSAPKSPLILCPTSPDSDPCEITIAFAQSHEVRQVYVRSTARIYEMYCAPKPLSSNEYLCTVRCGVACRDEEVLQAANFDESELAHLKGCNTELDEKRLKSDSNSTSNEDDWVEVKAPDSPLLDGGSNVPSMSTVNSSSTQDFYEATAEINDANPCMSITLRLLSLQNKGCVCVDEIYVFADPVDIADSEPEVSQMGNAGGNSLMAMLAPTLLQLSKTAGLRRIENEVGFGTKEKKQENGPKAIEHLNFRNETLQEVKPSLANQQDVNLQEAIAATIKTNQHEIPPLKNGTSQTEVTCGQTERFLNELVSRISRVEDLLLKFEENMLKPINSIDARLQRVEKQLGELTKSPDNSELPTCTRFYAPEFSCNNSDNYSSCNMGNESSVHAIYASHEKDISSTNQLDEAICSVNTTPPFPSLVVTAPDFSNADDEEDDHASETGSPKDKPKQSMSIDDALASALANFLSSTAIEPENYTQALAVKAPEFSLEEDDSIEKEVSPESDFQVTSEPCCLKTRDGKNFTTASVPSDFSLERIGEVTCSLNDNDSEQAAKEVVEDCQKEGPCHDTIDCIDTPGKHEPLTAGDMGGGEVSSATSKILVLDEINILNEFLENHVDDASDVDVERAPGNKEIKAEVAKQVPHEEFLQNFLELSYTSSVVDFETPILDVKFTSQDNSNSKSSLEALLSDMEVTDTTASCSKKSDDGSQPGEDCKLISDEQMEPAWPITGGFSVDFNSMPLNLEVENLEDYRAWGHQEASVGYGELALHDSVDLDGCLSSMPLNLEVEKLDYPACGNHEVGVIVLLKIADIVDLIPSCLLIGRLEAVN</sequence>
<evidence type="ECO:0000313" key="3">
    <source>
        <dbReference type="EMBL" id="KAK8505068.1"/>
    </source>
</evidence>
<organism evidence="3 4">
    <name type="scientific">Hibiscus sabdariffa</name>
    <name type="common">roselle</name>
    <dbReference type="NCBI Taxonomy" id="183260"/>
    <lineage>
        <taxon>Eukaryota</taxon>
        <taxon>Viridiplantae</taxon>
        <taxon>Streptophyta</taxon>
        <taxon>Embryophyta</taxon>
        <taxon>Tracheophyta</taxon>
        <taxon>Spermatophyta</taxon>
        <taxon>Magnoliopsida</taxon>
        <taxon>eudicotyledons</taxon>
        <taxon>Gunneridae</taxon>
        <taxon>Pentapetalae</taxon>
        <taxon>rosids</taxon>
        <taxon>malvids</taxon>
        <taxon>Malvales</taxon>
        <taxon>Malvaceae</taxon>
        <taxon>Malvoideae</taxon>
        <taxon>Hibiscus</taxon>
    </lineage>
</organism>
<protein>
    <submittedName>
        <fullName evidence="3">Uncharacterized protein</fullName>
    </submittedName>
</protein>
<evidence type="ECO:0000313" key="4">
    <source>
        <dbReference type="Proteomes" id="UP001472677"/>
    </source>
</evidence>
<proteinExistence type="predicted"/>
<keyword evidence="1" id="KW-0175">Coiled coil</keyword>
<feature type="region of interest" description="Disordered" evidence="2">
    <location>
        <begin position="472"/>
        <end position="503"/>
    </location>
</feature>